<gene>
    <name evidence="2" type="ORF">ACFS2C_21515</name>
</gene>
<evidence type="ECO:0000313" key="3">
    <source>
        <dbReference type="Proteomes" id="UP001597478"/>
    </source>
</evidence>
<dbReference type="InterPro" id="IPR036291">
    <property type="entry name" value="NAD(P)-bd_dom_sf"/>
</dbReference>
<dbReference type="Gene3D" id="3.90.180.10">
    <property type="entry name" value="Medium-chain alcohol dehydrogenases, catalytic domain"/>
    <property type="match status" value="1"/>
</dbReference>
<feature type="domain" description="Enoyl reductase (ER)" evidence="1">
    <location>
        <begin position="10"/>
        <end position="316"/>
    </location>
</feature>
<reference evidence="3" key="1">
    <citation type="journal article" date="2019" name="Int. J. Syst. Evol. Microbiol.">
        <title>The Global Catalogue of Microorganisms (GCM) 10K type strain sequencing project: providing services to taxonomists for standard genome sequencing and annotation.</title>
        <authorList>
            <consortium name="The Broad Institute Genomics Platform"/>
            <consortium name="The Broad Institute Genome Sequencing Center for Infectious Disease"/>
            <person name="Wu L."/>
            <person name="Ma J."/>
        </authorList>
    </citation>
    <scope>NUCLEOTIDE SEQUENCE [LARGE SCALE GENOMIC DNA]</scope>
    <source>
        <strain evidence="3">IBRC-M 10906</strain>
    </source>
</reference>
<dbReference type="InterPro" id="IPR020843">
    <property type="entry name" value="ER"/>
</dbReference>
<dbReference type="Proteomes" id="UP001597478">
    <property type="component" value="Unassembled WGS sequence"/>
</dbReference>
<comment type="caution">
    <text evidence="2">The sequence shown here is derived from an EMBL/GenBank/DDBJ whole genome shotgun (WGS) entry which is preliminary data.</text>
</comment>
<proteinExistence type="predicted"/>
<dbReference type="PANTHER" id="PTHR43677:SF4">
    <property type="entry name" value="QUINONE OXIDOREDUCTASE-LIKE PROTEIN 2"/>
    <property type="match status" value="1"/>
</dbReference>
<dbReference type="Pfam" id="PF13602">
    <property type="entry name" value="ADH_zinc_N_2"/>
    <property type="match status" value="1"/>
</dbReference>
<dbReference type="InterPro" id="IPR013154">
    <property type="entry name" value="ADH-like_N"/>
</dbReference>
<dbReference type="SUPFAM" id="SSF51735">
    <property type="entry name" value="NAD(P)-binding Rossmann-fold domains"/>
    <property type="match status" value="1"/>
</dbReference>
<evidence type="ECO:0000313" key="2">
    <source>
        <dbReference type="EMBL" id="MFD2801971.1"/>
    </source>
</evidence>
<dbReference type="EMBL" id="JBHUOF010000039">
    <property type="protein sequence ID" value="MFD2801971.1"/>
    <property type="molecule type" value="Genomic_DNA"/>
</dbReference>
<keyword evidence="3" id="KW-1185">Reference proteome</keyword>
<dbReference type="InterPro" id="IPR002364">
    <property type="entry name" value="Quin_OxRdtase/zeta-crystal_CS"/>
</dbReference>
<dbReference type="RefSeq" id="WP_377384541.1">
    <property type="nucleotide sequence ID" value="NZ_JBHSAN010000003.1"/>
</dbReference>
<dbReference type="PANTHER" id="PTHR43677">
    <property type="entry name" value="SHORT-CHAIN DEHYDROGENASE/REDUCTASE"/>
    <property type="match status" value="1"/>
</dbReference>
<dbReference type="Gene3D" id="3.40.50.720">
    <property type="entry name" value="NAD(P)-binding Rossmann-like Domain"/>
    <property type="match status" value="1"/>
</dbReference>
<dbReference type="SUPFAM" id="SSF50129">
    <property type="entry name" value="GroES-like"/>
    <property type="match status" value="1"/>
</dbReference>
<dbReference type="Pfam" id="PF08240">
    <property type="entry name" value="ADH_N"/>
    <property type="match status" value="1"/>
</dbReference>
<dbReference type="InterPro" id="IPR051397">
    <property type="entry name" value="Zn-ADH-like_protein"/>
</dbReference>
<accession>A0ABW5WHW6</accession>
<name>A0ABW5WHW6_9PSEU</name>
<dbReference type="InterPro" id="IPR011032">
    <property type="entry name" value="GroES-like_sf"/>
</dbReference>
<protein>
    <submittedName>
        <fullName evidence="2">Zinc-binding dehydrogenase</fullName>
    </submittedName>
</protein>
<organism evidence="2 3">
    <name type="scientific">Prauserella oleivorans</name>
    <dbReference type="NCBI Taxonomy" id="1478153"/>
    <lineage>
        <taxon>Bacteria</taxon>
        <taxon>Bacillati</taxon>
        <taxon>Actinomycetota</taxon>
        <taxon>Actinomycetes</taxon>
        <taxon>Pseudonocardiales</taxon>
        <taxon>Pseudonocardiaceae</taxon>
        <taxon>Prauserella</taxon>
    </lineage>
</organism>
<sequence>MKAVWLTRFGGPDVLVPGEAPDPEPGPGEVLVDVEYAGITFVETQFRRSGFGPFRAEPPVIPGNGVGGVVAAAGVGVDPALVGTRVVTGLGGSGGYAERAVADAAAVLAVPDGLALDDAVALLADGRTAMMLRQEARFRPGERVLVEAAAGGVGSLLVQLARRAGAVVVAAAGGERKLDLAADLGAQYTVDYRKPEWTDTVREAVGGVDVVLDAVGGELGRAAFDLLVPGGRMVGYGLASGTATEIPDGLAAERGVSVSWGIRATPEQLRNYARDALAEAAAGRLRPVIGQRFPLDRAADAHAAIEARSTLGKTLLEVR</sequence>
<dbReference type="PROSITE" id="PS01162">
    <property type="entry name" value="QOR_ZETA_CRYSTAL"/>
    <property type="match status" value="1"/>
</dbReference>
<dbReference type="SMART" id="SM00829">
    <property type="entry name" value="PKS_ER"/>
    <property type="match status" value="1"/>
</dbReference>
<evidence type="ECO:0000259" key="1">
    <source>
        <dbReference type="SMART" id="SM00829"/>
    </source>
</evidence>